<protein>
    <submittedName>
        <fullName evidence="2">Crp/Fnr family transcriptional regulator</fullName>
    </submittedName>
</protein>
<dbReference type="SUPFAM" id="SSF51206">
    <property type="entry name" value="cAMP-binding domain-like"/>
    <property type="match status" value="1"/>
</dbReference>
<organism evidence="2 3">
    <name type="scientific">Aggregatimonas sangjinii</name>
    <dbReference type="NCBI Taxonomy" id="2583587"/>
    <lineage>
        <taxon>Bacteria</taxon>
        <taxon>Pseudomonadati</taxon>
        <taxon>Bacteroidota</taxon>
        <taxon>Flavobacteriia</taxon>
        <taxon>Flavobacteriales</taxon>
        <taxon>Flavobacteriaceae</taxon>
        <taxon>Aggregatimonas</taxon>
    </lineage>
</organism>
<dbReference type="EMBL" id="CP040710">
    <property type="protein sequence ID" value="QCX00777.1"/>
    <property type="molecule type" value="Genomic_DNA"/>
</dbReference>
<keyword evidence="3" id="KW-1185">Reference proteome</keyword>
<dbReference type="Gene3D" id="2.60.120.10">
    <property type="entry name" value="Jelly Rolls"/>
    <property type="match status" value="1"/>
</dbReference>
<dbReference type="Pfam" id="PF00027">
    <property type="entry name" value="cNMP_binding"/>
    <property type="match status" value="1"/>
</dbReference>
<accession>A0A5B7SQF1</accession>
<feature type="domain" description="Cyclic nucleotide-binding" evidence="1">
    <location>
        <begin position="30"/>
        <end position="114"/>
    </location>
</feature>
<sequence length="192" mass="22206">MENELVAYISSHVHLSEELKKVVVESSDIQTFQKGTVLLDENSIAKENFFVLKGCVRSYLIKDGEDVTLELYTEGQPVIPKNFGKEVPSRHFLECMEDCTLNVGSQEHEAKMFQKYPQFETICRIIGEVILEKQQELFTHYKITSAEDRYVHLRATRPDLLQRVPQYHIASYLGLTPQSLSRIRKRLSEKQG</sequence>
<dbReference type="InterPro" id="IPR018490">
    <property type="entry name" value="cNMP-bd_dom_sf"/>
</dbReference>
<evidence type="ECO:0000259" key="1">
    <source>
        <dbReference type="Pfam" id="PF00027"/>
    </source>
</evidence>
<gene>
    <name evidence="2" type="ORF">FGM00_11905</name>
</gene>
<dbReference type="OrthoDB" id="1092431at2"/>
<proteinExistence type="predicted"/>
<dbReference type="AlphaFoldDB" id="A0A5B7SQF1"/>
<dbReference type="InterPro" id="IPR000595">
    <property type="entry name" value="cNMP-bd_dom"/>
</dbReference>
<evidence type="ECO:0000313" key="2">
    <source>
        <dbReference type="EMBL" id="QCX00777.1"/>
    </source>
</evidence>
<dbReference type="RefSeq" id="WP_138853121.1">
    <property type="nucleotide sequence ID" value="NZ_CP040710.1"/>
</dbReference>
<evidence type="ECO:0000313" key="3">
    <source>
        <dbReference type="Proteomes" id="UP000310017"/>
    </source>
</evidence>
<dbReference type="KEGG" id="asag:FGM00_11905"/>
<dbReference type="CDD" id="cd00038">
    <property type="entry name" value="CAP_ED"/>
    <property type="match status" value="1"/>
</dbReference>
<reference evidence="2 3" key="1">
    <citation type="submission" date="2019-05" db="EMBL/GenBank/DDBJ databases">
        <title>Genome sequencing of F202Z8.</title>
        <authorList>
            <person name="Kwon Y.M."/>
        </authorList>
    </citation>
    <scope>NUCLEOTIDE SEQUENCE [LARGE SCALE GENOMIC DNA]</scope>
    <source>
        <strain evidence="2 3">F202Z8</strain>
    </source>
</reference>
<name>A0A5B7SQF1_9FLAO</name>
<dbReference type="Proteomes" id="UP000310017">
    <property type="component" value="Chromosome"/>
</dbReference>
<dbReference type="InterPro" id="IPR014710">
    <property type="entry name" value="RmlC-like_jellyroll"/>
</dbReference>